<protein>
    <submittedName>
        <fullName evidence="1">Uncharacterized protein</fullName>
    </submittedName>
</protein>
<dbReference type="OrthoDB" id="3973092at2759"/>
<accession>A0A1L0FJF4</accession>
<sequence>MNKDVSSSQQLYIETKLDSKGFIKAPLPPPPPPLLVLSKTSSNNERIINKYKKFYWKLIERPTPKIITSIHFNQYTKNSILPTNLLNDCILEKLNVCIDPNVQNSLQSNFLSQGSYKKAANSPIDQKIVYSKKDDYLKRNTHGIHNHKVFEVLKKTHWKYYQYQDLVNIFLDCGKSWEAEASNFASFKIDHKQTPQLNLNKYDIKDEFEFLEYLNHFQSYYQSKCLLTLQLQELEEVLEIFKSNLNDLTHFNNVMLEEKPALDTLIAFVVKIVSLINDEVSRVNQLYCIDNLVKLKNCRRTPNEKNIQNIESNMLKIDTLLDLVYLSIKDNIQINSFLGKCINFKMDIIKENNSCLQKALYILNNLTDYYLKQYVLVEGDKFTKYFEKEFMKFKRKIIPLFEKYYHQMEIYNELLYEYQTASINKTHINIINKFKVFTKPLNNCDIKVISNFQCIEFDDNEITLMQVMKEFLQDIKKTHLNYKKEKIQVKEKLPRSANEINLKEIGNLYERIMIEDSLELLKNHKIMKKRNKKFFKTAHVDINNETLQDLISKTRAL</sequence>
<dbReference type="VEuPathDB" id="FungiDB:HGUI_01926"/>
<evidence type="ECO:0000313" key="1">
    <source>
        <dbReference type="EMBL" id="SGZ39726.1"/>
    </source>
</evidence>
<dbReference type="Proteomes" id="UP000183365">
    <property type="component" value="Unassembled WGS sequence"/>
</dbReference>
<dbReference type="AlphaFoldDB" id="A0A1L0FJF4"/>
<name>A0A1L0FJF4_9ASCO</name>
<organism evidence="1 2">
    <name type="scientific">Hanseniaspora guilliermondii</name>
    <dbReference type="NCBI Taxonomy" id="56406"/>
    <lineage>
        <taxon>Eukaryota</taxon>
        <taxon>Fungi</taxon>
        <taxon>Dikarya</taxon>
        <taxon>Ascomycota</taxon>
        <taxon>Saccharomycotina</taxon>
        <taxon>Saccharomycetes</taxon>
        <taxon>Saccharomycodales</taxon>
        <taxon>Saccharomycodaceae</taxon>
        <taxon>Hanseniaspora</taxon>
    </lineage>
</organism>
<evidence type="ECO:0000313" key="2">
    <source>
        <dbReference type="Proteomes" id="UP000183365"/>
    </source>
</evidence>
<keyword evidence="2" id="KW-1185">Reference proteome</keyword>
<dbReference type="EMBL" id="FQNF01000029">
    <property type="protein sequence ID" value="SGZ39726.1"/>
    <property type="molecule type" value="Genomic_DNA"/>
</dbReference>
<dbReference type="SUPFAM" id="SSF101447">
    <property type="entry name" value="Formin homology 2 domain (FH2 domain)"/>
    <property type="match status" value="1"/>
</dbReference>
<proteinExistence type="predicted"/>
<gene>
    <name evidence="1" type="ORF">HGUI_01926</name>
</gene>
<reference evidence="2" key="1">
    <citation type="submission" date="2016-11" db="EMBL/GenBank/DDBJ databases">
        <authorList>
            <person name="Guldener U."/>
        </authorList>
    </citation>
    <scope>NUCLEOTIDE SEQUENCE [LARGE SCALE GENOMIC DNA]</scope>
</reference>